<comment type="similarity">
    <text evidence="15">Belongs to the carbohydrate kinase PfkB family. Ribokinase subfamily.</text>
</comment>
<evidence type="ECO:0000256" key="8">
    <source>
        <dbReference type="ARBA" id="ARBA00022840"/>
    </source>
</evidence>
<comment type="subcellular location">
    <subcellularLocation>
        <location evidence="15">Cytoplasm</location>
    </subcellularLocation>
</comment>
<dbReference type="InterPro" id="IPR029056">
    <property type="entry name" value="Ribokinase-like"/>
</dbReference>
<evidence type="ECO:0000256" key="4">
    <source>
        <dbReference type="ARBA" id="ARBA00022679"/>
    </source>
</evidence>
<dbReference type="RefSeq" id="WP_349216715.1">
    <property type="nucleotide sequence ID" value="NZ_JBBMFA010000103.1"/>
</dbReference>
<feature type="binding site" evidence="15">
    <location>
        <position position="461"/>
    </location>
    <ligand>
        <name>substrate</name>
    </ligand>
</feature>
<keyword evidence="4 15" id="KW-0808">Transferase</keyword>
<evidence type="ECO:0000256" key="6">
    <source>
        <dbReference type="ARBA" id="ARBA00022741"/>
    </source>
</evidence>
<evidence type="ECO:0000256" key="10">
    <source>
        <dbReference type="ARBA" id="ARBA00022958"/>
    </source>
</evidence>
<dbReference type="Pfam" id="PF00294">
    <property type="entry name" value="PfkB"/>
    <property type="match status" value="1"/>
</dbReference>
<dbReference type="InterPro" id="IPR046335">
    <property type="entry name" value="LacI/GalR-like_sensor"/>
</dbReference>
<dbReference type="SUPFAM" id="SSF53613">
    <property type="entry name" value="Ribokinase-like"/>
    <property type="match status" value="1"/>
</dbReference>
<dbReference type="SMART" id="SM00354">
    <property type="entry name" value="HTH_LACI"/>
    <property type="match status" value="1"/>
</dbReference>
<comment type="function">
    <text evidence="15">Catalyzes the phosphorylation of ribose at O-5 in a reaction requiring ATP and magnesium. The resulting D-ribose-5-phosphate can then be used either for sythesis of nucleotides, histidine, and tryptophan, or as a component of the pentose phosphate pathway.</text>
</comment>
<dbReference type="InterPro" id="IPR011877">
    <property type="entry name" value="Ribokinase"/>
</dbReference>
<feature type="domain" description="HTH lacI-type" evidence="16">
    <location>
        <begin position="1"/>
        <end position="54"/>
    </location>
</feature>
<feature type="binding site" evidence="15">
    <location>
        <position position="505"/>
    </location>
    <ligand>
        <name>ATP</name>
        <dbReference type="ChEBI" id="CHEBI:30616"/>
    </ligand>
</feature>
<evidence type="ECO:0000256" key="1">
    <source>
        <dbReference type="ARBA" id="ARBA00005380"/>
    </source>
</evidence>
<comment type="caution">
    <text evidence="15">Lacks conserved residue(s) required for the propagation of feature annotation.</text>
</comment>
<feature type="binding site" evidence="15">
    <location>
        <position position="608"/>
    </location>
    <ligand>
        <name>K(+)</name>
        <dbReference type="ChEBI" id="CHEBI:29103"/>
    </ligand>
</feature>
<dbReference type="PRINTS" id="PR00990">
    <property type="entry name" value="RIBOKINASE"/>
</dbReference>
<reference evidence="17 18" key="1">
    <citation type="submission" date="2024-03" db="EMBL/GenBank/DDBJ databases">
        <title>Human intestinal bacterial collection.</title>
        <authorList>
            <person name="Pauvert C."/>
            <person name="Hitch T.C.A."/>
            <person name="Clavel T."/>
        </authorList>
    </citation>
    <scope>NUCLEOTIDE SEQUENCE [LARGE SCALE GENOMIC DNA]</scope>
    <source>
        <strain evidence="17 18">CLA-JM-H11</strain>
    </source>
</reference>
<evidence type="ECO:0000256" key="7">
    <source>
        <dbReference type="ARBA" id="ARBA00022777"/>
    </source>
</evidence>
<dbReference type="PANTHER" id="PTHR10584">
    <property type="entry name" value="SUGAR KINASE"/>
    <property type="match status" value="1"/>
</dbReference>
<evidence type="ECO:0000256" key="15">
    <source>
        <dbReference type="HAMAP-Rule" id="MF_01987"/>
    </source>
</evidence>
<dbReference type="InterPro" id="IPR002139">
    <property type="entry name" value="Ribo/fructo_kinase"/>
</dbReference>
<dbReference type="EMBL" id="JBBMFA010000103">
    <property type="protein sequence ID" value="MEQ2521201.1"/>
    <property type="molecule type" value="Genomic_DNA"/>
</dbReference>
<dbReference type="Pfam" id="PF13377">
    <property type="entry name" value="Peripla_BP_3"/>
    <property type="match status" value="1"/>
</dbReference>
<evidence type="ECO:0000256" key="11">
    <source>
        <dbReference type="ARBA" id="ARBA00023015"/>
    </source>
</evidence>
<evidence type="ECO:0000256" key="13">
    <source>
        <dbReference type="ARBA" id="ARBA00023163"/>
    </source>
</evidence>
<feature type="binding site" evidence="15">
    <location>
        <begin position="537"/>
        <end position="542"/>
    </location>
    <ligand>
        <name>ATP</name>
        <dbReference type="ChEBI" id="CHEBI:30616"/>
    </ligand>
</feature>
<dbReference type="PROSITE" id="PS50932">
    <property type="entry name" value="HTH_LACI_2"/>
    <property type="match status" value="1"/>
</dbReference>
<feature type="active site" description="Proton acceptor" evidence="15">
    <location>
        <position position="569"/>
    </location>
</feature>
<evidence type="ECO:0000313" key="18">
    <source>
        <dbReference type="Proteomes" id="UP001477672"/>
    </source>
</evidence>
<comment type="catalytic activity">
    <reaction evidence="15">
        <text>D-ribose + ATP = D-ribose 5-phosphate + ADP + H(+)</text>
        <dbReference type="Rhea" id="RHEA:13697"/>
        <dbReference type="ChEBI" id="CHEBI:15378"/>
        <dbReference type="ChEBI" id="CHEBI:30616"/>
        <dbReference type="ChEBI" id="CHEBI:47013"/>
        <dbReference type="ChEBI" id="CHEBI:78346"/>
        <dbReference type="ChEBI" id="CHEBI:456216"/>
        <dbReference type="EC" id="2.7.1.15"/>
    </reaction>
</comment>
<dbReference type="Gene3D" id="3.40.50.2300">
    <property type="match status" value="2"/>
</dbReference>
<evidence type="ECO:0000313" key="17">
    <source>
        <dbReference type="EMBL" id="MEQ2521201.1"/>
    </source>
</evidence>
<keyword evidence="5 15" id="KW-0479">Metal-binding</keyword>
<dbReference type="InterPro" id="IPR011611">
    <property type="entry name" value="PfkB_dom"/>
</dbReference>
<accession>A0ABV1GH70</accession>
<dbReference type="PROSITE" id="PS00583">
    <property type="entry name" value="PFKB_KINASES_1"/>
    <property type="match status" value="1"/>
</dbReference>
<comment type="subunit">
    <text evidence="15">Homodimer.</text>
</comment>
<feature type="binding site" evidence="15">
    <location>
        <position position="569"/>
    </location>
    <ligand>
        <name>substrate</name>
    </ligand>
</feature>
<protein>
    <recommendedName>
        <fullName evidence="3 15">Ribokinase</fullName>
        <shortName evidence="15">RK</shortName>
        <ecNumber evidence="2 15">2.7.1.15</ecNumber>
    </recommendedName>
</protein>
<gene>
    <name evidence="15" type="primary">rbsK</name>
    <name evidence="17" type="ORF">WMO24_12285</name>
</gene>
<keyword evidence="11" id="KW-0805">Transcription regulation</keyword>
<keyword evidence="12" id="KW-0238">DNA-binding</keyword>
<keyword evidence="8 15" id="KW-0067">ATP-binding</keyword>
<comment type="pathway">
    <text evidence="15">Carbohydrate metabolism; D-ribose degradation; D-ribose 5-phosphate from beta-D-ribopyranose: step 2/2.</text>
</comment>
<keyword evidence="15" id="KW-0963">Cytoplasm</keyword>
<dbReference type="EC" id="2.7.1.15" evidence="2 15"/>
<dbReference type="CDD" id="cd01174">
    <property type="entry name" value="ribokinase"/>
    <property type="match status" value="1"/>
</dbReference>
<keyword evidence="9 15" id="KW-0460">Magnesium</keyword>
<feature type="binding site" evidence="15">
    <location>
        <position position="602"/>
    </location>
    <ligand>
        <name>K(+)</name>
        <dbReference type="ChEBI" id="CHEBI:29103"/>
    </ligand>
</feature>
<evidence type="ECO:0000256" key="12">
    <source>
        <dbReference type="ARBA" id="ARBA00023125"/>
    </source>
</evidence>
<dbReference type="Gene3D" id="3.40.1190.20">
    <property type="match status" value="1"/>
</dbReference>
<feature type="binding site" evidence="15">
    <location>
        <position position="563"/>
    </location>
    <ligand>
        <name>K(+)</name>
        <dbReference type="ChEBI" id="CHEBI:29103"/>
    </ligand>
</feature>
<comment type="activity regulation">
    <text evidence="15">Activated by a monovalent cation that binds near, but not in, the active site. The most likely occupant of the site in vivo is potassium. Ion binding induces a conformational change that may alter substrate affinity.</text>
</comment>
<dbReference type="Proteomes" id="UP001477672">
    <property type="component" value="Unassembled WGS sequence"/>
</dbReference>
<keyword evidence="7 15" id="KW-0418">Kinase</keyword>
<comment type="similarity">
    <text evidence="1">Belongs to the carbohydrate kinase pfkB family.</text>
</comment>
<keyword evidence="10 15" id="KW-0630">Potassium</keyword>
<dbReference type="InterPro" id="IPR000843">
    <property type="entry name" value="HTH_LacI"/>
</dbReference>
<feature type="binding site" evidence="15">
    <location>
        <position position="599"/>
    </location>
    <ligand>
        <name>K(+)</name>
        <dbReference type="ChEBI" id="CHEBI:29103"/>
    </ligand>
</feature>
<dbReference type="Pfam" id="PF00356">
    <property type="entry name" value="LacI"/>
    <property type="match status" value="1"/>
</dbReference>
<dbReference type="InterPro" id="IPR028082">
    <property type="entry name" value="Peripla_BP_I"/>
</dbReference>
<evidence type="ECO:0000256" key="2">
    <source>
        <dbReference type="ARBA" id="ARBA00012035"/>
    </source>
</evidence>
<dbReference type="SUPFAM" id="SSF53822">
    <property type="entry name" value="Periplasmic binding protein-like I"/>
    <property type="match status" value="1"/>
</dbReference>
<feature type="binding site" evidence="15">
    <location>
        <position position="604"/>
    </location>
    <ligand>
        <name>K(+)</name>
        <dbReference type="ChEBI" id="CHEBI:29103"/>
    </ligand>
</feature>
<feature type="binding site" evidence="15">
    <location>
        <begin position="332"/>
        <end position="334"/>
    </location>
    <ligand>
        <name>substrate</name>
    </ligand>
</feature>
<comment type="cofactor">
    <cofactor evidence="15">
        <name>Mg(2+)</name>
        <dbReference type="ChEBI" id="CHEBI:18420"/>
    </cofactor>
    <text evidence="15">Requires a divalent cation, most likely magnesium in vivo, as an electrophilic catalyst to aid phosphoryl group transfer. It is the chelate of the metal and the nucleotide that is the actual substrate.</text>
</comment>
<keyword evidence="18" id="KW-1185">Reference proteome</keyword>
<dbReference type="GO" id="GO:0016301">
    <property type="term" value="F:kinase activity"/>
    <property type="evidence" value="ECO:0007669"/>
    <property type="project" value="UniProtKB-KW"/>
</dbReference>
<evidence type="ECO:0000256" key="14">
    <source>
        <dbReference type="ARBA" id="ARBA00023277"/>
    </source>
</evidence>
<evidence type="ECO:0000256" key="3">
    <source>
        <dbReference type="ARBA" id="ARBA00016943"/>
    </source>
</evidence>
<dbReference type="Gene3D" id="1.10.260.40">
    <property type="entry name" value="lambda repressor-like DNA-binding domains"/>
    <property type="match status" value="1"/>
</dbReference>
<comment type="caution">
    <text evidence="17">The sequence shown here is derived from an EMBL/GenBank/DDBJ whole genome shotgun (WGS) entry which is preliminary data.</text>
</comment>
<proteinExistence type="inferred from homology"/>
<dbReference type="HAMAP" id="MF_01987">
    <property type="entry name" value="Ribokinase"/>
    <property type="match status" value="1"/>
</dbReference>
<evidence type="ECO:0000256" key="5">
    <source>
        <dbReference type="ARBA" id="ARBA00022723"/>
    </source>
</evidence>
<feature type="binding site" evidence="15">
    <location>
        <begin position="360"/>
        <end position="364"/>
    </location>
    <ligand>
        <name>substrate</name>
    </ligand>
</feature>
<name>A0ABV1GH70_9FIRM</name>
<dbReference type="CDD" id="cd06267">
    <property type="entry name" value="PBP1_LacI_sugar_binding-like"/>
    <property type="match status" value="1"/>
</dbReference>
<dbReference type="InterPro" id="IPR010982">
    <property type="entry name" value="Lambda_DNA-bd_dom_sf"/>
</dbReference>
<evidence type="ECO:0000256" key="9">
    <source>
        <dbReference type="ARBA" id="ARBA00022842"/>
    </source>
</evidence>
<evidence type="ECO:0000259" key="16">
    <source>
        <dbReference type="PROSITE" id="PS50932"/>
    </source>
</evidence>
<keyword evidence="13" id="KW-0804">Transcription</keyword>
<dbReference type="InterPro" id="IPR002173">
    <property type="entry name" value="Carboh/pur_kinase_PfkB_CS"/>
</dbReference>
<dbReference type="PANTHER" id="PTHR10584:SF166">
    <property type="entry name" value="RIBOKINASE"/>
    <property type="match status" value="1"/>
</dbReference>
<dbReference type="CDD" id="cd01392">
    <property type="entry name" value="HTH_LacI"/>
    <property type="match status" value="1"/>
</dbReference>
<keyword evidence="6 15" id="KW-0547">Nucleotide-binding</keyword>
<feature type="binding site" evidence="15">
    <location>
        <position position="565"/>
    </location>
    <ligand>
        <name>K(+)</name>
        <dbReference type="ChEBI" id="CHEBI:29103"/>
    </ligand>
</feature>
<keyword evidence="14 15" id="KW-0119">Carbohydrate metabolism</keyword>
<dbReference type="SUPFAM" id="SSF47413">
    <property type="entry name" value="lambda repressor-like DNA-binding domains"/>
    <property type="match status" value="1"/>
</dbReference>
<sequence>MNISKLAQLAGVSVSTVSKIMNNKDESISAATRERVLKIAKEYHYQPYAAALSKDSKTWTLGVLLRSSASMNLALTGMLETAQQAGYTLMIRESGGDEASEERNLSVLCSLRIDGLLWEPLSPDSLRHRDMLEEAHIPAFLFNIDQPQAVNIDYATLGYQATQKLVELGHTDIGCLLSEGTRTQAFLAGYQQCLFDNHIPLREEFVFRGITDSLLQKISAHAVSGIVNSHYAAATALFDAITVLHYQLPYDLSLITLRDDSRGVLRYPKISGYTIPHCEFGRYLCSRLIARVEKAPDPGEVFLHTPVLDSSDSIGIPYNNRSPKIAVVGSINIDNYLNVDKLPRTGKTVNSSISAIYVGGKAINQSVGVSRLGHRVSLIGCVGNDVDSDTVFTTLNQYRIDPVGVRRRAGYKTGQAYIFVQHDGNSMISIMSGANEALSPDDLSQDERLFENTAYCLLQTEIPLPTVTQAARLARRRGIATILKPAACGVLPRELLENVDILVPNHEELQELCPSQRGMDAQTDFLLKQGVGTVIVTLGENGCYVKNAQICQRLPAQDFDPVDSSGACDAFISGLASYLLYGYPLLKAVRIATYAAGFSVTREGVVPSLIDRNTLEAYIRQREPDLLAPQ</sequence>
<organism evidence="17 18">
    <name type="scientific">Ruthenibacterium intestinale</name>
    <dbReference type="NCBI Taxonomy" id="3133163"/>
    <lineage>
        <taxon>Bacteria</taxon>
        <taxon>Bacillati</taxon>
        <taxon>Bacillota</taxon>
        <taxon>Clostridia</taxon>
        <taxon>Eubacteriales</taxon>
        <taxon>Oscillospiraceae</taxon>
        <taxon>Ruthenibacterium</taxon>
    </lineage>
</organism>